<evidence type="ECO:0000256" key="3">
    <source>
        <dbReference type="PROSITE-ProRule" id="PRU00261"/>
    </source>
</evidence>
<dbReference type="InterPro" id="IPR036861">
    <property type="entry name" value="Endochitinase-like_sf"/>
</dbReference>
<dbReference type="AlphaFoldDB" id="A0A507FA01"/>
<dbReference type="OrthoDB" id="2129317at2759"/>
<evidence type="ECO:0000256" key="1">
    <source>
        <dbReference type="ARBA" id="ARBA00022669"/>
    </source>
</evidence>
<dbReference type="SUPFAM" id="SSF55797">
    <property type="entry name" value="PR-1-like"/>
    <property type="match status" value="1"/>
</dbReference>
<keyword evidence="5" id="KW-0732">Signal</keyword>
<name>A0A507FA01_9FUNG</name>
<feature type="domain" description="Chitin-binding type-1" evidence="6">
    <location>
        <begin position="49"/>
        <end position="116"/>
    </location>
</feature>
<feature type="compositionally biased region" description="Pro residues" evidence="4">
    <location>
        <begin position="200"/>
        <end position="239"/>
    </location>
</feature>
<feature type="disulfide bond" evidence="3">
    <location>
        <begin position="68"/>
        <end position="82"/>
    </location>
</feature>
<feature type="compositionally biased region" description="Low complexity" evidence="4">
    <location>
        <begin position="151"/>
        <end position="160"/>
    </location>
</feature>
<evidence type="ECO:0000259" key="6">
    <source>
        <dbReference type="PROSITE" id="PS50941"/>
    </source>
</evidence>
<dbReference type="PANTHER" id="PTHR47849">
    <property type="entry name" value="CHITIN-BINDING LECTIN 1"/>
    <property type="match status" value="1"/>
</dbReference>
<dbReference type="EMBL" id="QEAP01000208">
    <property type="protein sequence ID" value="TPX73103.1"/>
    <property type="molecule type" value="Genomic_DNA"/>
</dbReference>
<dbReference type="InterPro" id="IPR001002">
    <property type="entry name" value="Chitin-bd_1"/>
</dbReference>
<protein>
    <recommendedName>
        <fullName evidence="6">Chitin-binding type-1 domain-containing protein</fullName>
    </recommendedName>
</protein>
<dbReference type="Proteomes" id="UP000320333">
    <property type="component" value="Unassembled WGS sequence"/>
</dbReference>
<dbReference type="SUPFAM" id="SSF57016">
    <property type="entry name" value="Plant lectins/antimicrobial peptides"/>
    <property type="match status" value="3"/>
</dbReference>
<gene>
    <name evidence="7" type="ORF">CcCBS67573_g05628</name>
</gene>
<dbReference type="Gene3D" id="3.40.33.10">
    <property type="entry name" value="CAP"/>
    <property type="match status" value="1"/>
</dbReference>
<dbReference type="PROSITE" id="PS50941">
    <property type="entry name" value="CHIT_BIND_I_2"/>
    <property type="match status" value="1"/>
</dbReference>
<comment type="caution">
    <text evidence="3">Lacks conserved residue(s) required for the propagation of feature annotation.</text>
</comment>
<dbReference type="PANTHER" id="PTHR47849:SF8">
    <property type="entry name" value="LECTIN"/>
    <property type="match status" value="1"/>
</dbReference>
<evidence type="ECO:0000256" key="5">
    <source>
        <dbReference type="SAM" id="SignalP"/>
    </source>
</evidence>
<keyword evidence="2 3" id="KW-1015">Disulfide bond</keyword>
<dbReference type="GO" id="GO:0008061">
    <property type="term" value="F:chitin binding"/>
    <property type="evidence" value="ECO:0007669"/>
    <property type="project" value="UniProtKB-UniRule"/>
</dbReference>
<evidence type="ECO:0000313" key="8">
    <source>
        <dbReference type="Proteomes" id="UP000320333"/>
    </source>
</evidence>
<feature type="compositionally biased region" description="Polar residues" evidence="4">
    <location>
        <begin position="138"/>
        <end position="150"/>
    </location>
</feature>
<feature type="signal peptide" evidence="5">
    <location>
        <begin position="1"/>
        <end position="19"/>
    </location>
</feature>
<organism evidence="7 8">
    <name type="scientific">Chytriomyces confervae</name>
    <dbReference type="NCBI Taxonomy" id="246404"/>
    <lineage>
        <taxon>Eukaryota</taxon>
        <taxon>Fungi</taxon>
        <taxon>Fungi incertae sedis</taxon>
        <taxon>Chytridiomycota</taxon>
        <taxon>Chytridiomycota incertae sedis</taxon>
        <taxon>Chytridiomycetes</taxon>
        <taxon>Chytridiales</taxon>
        <taxon>Chytriomycetaceae</taxon>
        <taxon>Chytriomyces</taxon>
    </lineage>
</organism>
<accession>A0A507FA01</accession>
<evidence type="ECO:0000313" key="7">
    <source>
        <dbReference type="EMBL" id="TPX73103.1"/>
    </source>
</evidence>
<keyword evidence="8" id="KW-1185">Reference proteome</keyword>
<evidence type="ECO:0000256" key="4">
    <source>
        <dbReference type="SAM" id="MobiDB-lite"/>
    </source>
</evidence>
<sequence length="356" mass="36336">MVSYTFVLLSLALVQQGDSAVHRKSLVSNNNNNYNNNSPGLAIPLVKRGDSCGNGIVGSGVCDDSSLCCSPYGWCGSSPEHCGTGSEQQSSDNYTPDTSSSSSCGLGFVGNGKCDDSSLCCSPYGWCGSSPEHCTAGQSGNGVSENNDQPQQGSSDSQQGSCGLGFIGNGKCDDSSLCCSPYGWCGSSPEHCGGNSAPVQPEPQPEVPAPAPEQPAPAPEQPAPAPEQPQPVPEQPQPQQPVQSSGGCGVGRINMYRAQNGLSQLRDTGDSNSSSWANGLASAGCSLTHGGDFGGGQCLAAWYGGEGSCDGGVDMWYSEGPSASLNHYGIIMGGYSSAGCTLQQGNNCYVLVCNFS</sequence>
<comment type="caution">
    <text evidence="7">The sequence shown here is derived from an EMBL/GenBank/DDBJ whole genome shotgun (WGS) entry which is preliminary data.</text>
</comment>
<proteinExistence type="predicted"/>
<dbReference type="InterPro" id="IPR035940">
    <property type="entry name" value="CAP_sf"/>
</dbReference>
<dbReference type="Pfam" id="PF00187">
    <property type="entry name" value="Chitin_bind_1"/>
    <property type="match status" value="1"/>
</dbReference>
<feature type="chain" id="PRO_5021331832" description="Chitin-binding type-1 domain-containing protein" evidence="5">
    <location>
        <begin position="20"/>
        <end position="356"/>
    </location>
</feature>
<evidence type="ECO:0000256" key="2">
    <source>
        <dbReference type="ARBA" id="ARBA00023157"/>
    </source>
</evidence>
<dbReference type="Gene3D" id="3.30.60.10">
    <property type="entry name" value="Endochitinase-like"/>
    <property type="match status" value="3"/>
</dbReference>
<feature type="region of interest" description="Disordered" evidence="4">
    <location>
        <begin position="138"/>
        <end position="160"/>
    </location>
</feature>
<feature type="region of interest" description="Disordered" evidence="4">
    <location>
        <begin position="193"/>
        <end position="248"/>
    </location>
</feature>
<dbReference type="SMART" id="SM00270">
    <property type="entry name" value="ChtBD1"/>
    <property type="match status" value="3"/>
</dbReference>
<reference evidence="7 8" key="1">
    <citation type="journal article" date="2019" name="Sci. Rep.">
        <title>Comparative genomics of chytrid fungi reveal insights into the obligate biotrophic and pathogenic lifestyle of Synchytrium endobioticum.</title>
        <authorList>
            <person name="van de Vossenberg B.T.L.H."/>
            <person name="Warris S."/>
            <person name="Nguyen H.D.T."/>
            <person name="van Gent-Pelzer M.P.E."/>
            <person name="Joly D.L."/>
            <person name="van de Geest H.C."/>
            <person name="Bonants P.J.M."/>
            <person name="Smith D.S."/>
            <person name="Levesque C.A."/>
            <person name="van der Lee T.A.J."/>
        </authorList>
    </citation>
    <scope>NUCLEOTIDE SEQUENCE [LARGE SCALE GENOMIC DNA]</scope>
    <source>
        <strain evidence="7 8">CBS 675.73</strain>
    </source>
</reference>
<keyword evidence="1 3" id="KW-0147">Chitin-binding</keyword>